<keyword evidence="6" id="KW-0325">Glycoprotein</keyword>
<keyword evidence="2 8" id="KW-0812">Transmembrane</keyword>
<sequence>MIKEQIQPIASNTKLQLYRHNYGLVCMTGLLGCRWHRYQQSTRSNRKRDVLSFWSMCFTYFYSLVFFYFWLVVSNDTYFINSDMFQRVGQYIPWYGLGLGLSSAIFVYLTVTTLLGLLHILLGHQIYIHPFHQLIVLAAMIGCITVTVLIGLFWPKIWPLVFLSLKVYGPYLQITAIVVLTPLSWLLYRQWFKLSSSCEKTMWMFFWISTLLLLYLSPLAINSPLVKNSLPEKPRIIAMGGASQVAPENTLFAFKKAIELGAHGLYTTLQISLDDVPFLMTDKSLLRTTDVLQKYPSKEVFDAKSYSIAELKNLSAGIWFLESDPCGTVGDLTEMERSLIENAEIPTWNEFLIFMADYPLTKVFLEYSPMSGTQAMGKILSLEFMQHPNLNKSNFYFPVNSHRPEGVSSLVFGYAGSKNLQDASVDAALLSYEGPLAETIQQFHGYNIHTIITDVNSNWLLSIAWCLGVDYVATYDVQLIQNLNSPLYQWSAATYLGLWITIDMVSFIITVFAFIFQRIQLYGTNFSPESISLNTGRSKTSYRSRTMKEKLLRDAAALDTVDDLEVRDSEGGGVENRPAYTTESAPHSLSLSSLPGTLHTHLTRDGDGGTSVTNSYSL</sequence>
<keyword evidence="3" id="KW-0378">Hydrolase</keyword>
<dbReference type="PROSITE" id="PS51257">
    <property type="entry name" value="PROKAR_LIPOPROTEIN"/>
    <property type="match status" value="1"/>
</dbReference>
<feature type="transmembrane region" description="Helical" evidence="8">
    <location>
        <begin position="50"/>
        <end position="72"/>
    </location>
</feature>
<feature type="transmembrane region" description="Helical" evidence="8">
    <location>
        <begin position="134"/>
        <end position="155"/>
    </location>
</feature>
<dbReference type="InterPro" id="IPR017946">
    <property type="entry name" value="PLC-like_Pdiesterase_TIM-brl"/>
</dbReference>
<dbReference type="GO" id="GO:0008081">
    <property type="term" value="F:phosphoric diester hydrolase activity"/>
    <property type="evidence" value="ECO:0007669"/>
    <property type="project" value="InterPro"/>
</dbReference>
<dbReference type="PANTHER" id="PTHR23344">
    <property type="entry name" value="GLYCEROPHOSPHORYL DIESTER PHOSPHODIESTERASE"/>
    <property type="match status" value="1"/>
</dbReference>
<dbReference type="GO" id="GO:0006629">
    <property type="term" value="P:lipid metabolic process"/>
    <property type="evidence" value="ECO:0007669"/>
    <property type="project" value="InterPro"/>
</dbReference>
<keyword evidence="11" id="KW-1185">Reference proteome</keyword>
<dbReference type="SUPFAM" id="SSF51695">
    <property type="entry name" value="PLC-like phosphodiesterases"/>
    <property type="match status" value="1"/>
</dbReference>
<keyword evidence="4 8" id="KW-1133">Transmembrane helix</keyword>
<reference evidence="10 11" key="1">
    <citation type="submission" date="2024-04" db="EMBL/GenBank/DDBJ databases">
        <authorList>
            <consortium name="Genoscope - CEA"/>
            <person name="William W."/>
        </authorList>
    </citation>
    <scope>NUCLEOTIDE SEQUENCE [LARGE SCALE GENOMIC DNA]</scope>
</reference>
<feature type="transmembrane region" description="Helical" evidence="8">
    <location>
        <begin position="200"/>
        <end position="221"/>
    </location>
</feature>
<dbReference type="EMBL" id="CAXITT010001076">
    <property type="protein sequence ID" value="CAL1547812.1"/>
    <property type="molecule type" value="Genomic_DNA"/>
</dbReference>
<accession>A0AAV2IPY9</accession>
<keyword evidence="5 8" id="KW-0472">Membrane</keyword>
<evidence type="ECO:0000256" key="6">
    <source>
        <dbReference type="ARBA" id="ARBA00023180"/>
    </source>
</evidence>
<gene>
    <name evidence="10" type="ORF">GSLYS_00021129001</name>
</gene>
<evidence type="ECO:0000256" key="4">
    <source>
        <dbReference type="ARBA" id="ARBA00022989"/>
    </source>
</evidence>
<feature type="transmembrane region" description="Helical" evidence="8">
    <location>
        <begin position="167"/>
        <end position="188"/>
    </location>
</feature>
<feature type="transmembrane region" description="Helical" evidence="8">
    <location>
        <begin position="492"/>
        <end position="516"/>
    </location>
</feature>
<evidence type="ECO:0000256" key="5">
    <source>
        <dbReference type="ARBA" id="ARBA00023136"/>
    </source>
</evidence>
<evidence type="ECO:0000256" key="7">
    <source>
        <dbReference type="SAM" id="MobiDB-lite"/>
    </source>
</evidence>
<feature type="region of interest" description="Disordered" evidence="7">
    <location>
        <begin position="567"/>
        <end position="590"/>
    </location>
</feature>
<dbReference type="PROSITE" id="PS51704">
    <property type="entry name" value="GP_PDE"/>
    <property type="match status" value="1"/>
</dbReference>
<evidence type="ECO:0000256" key="3">
    <source>
        <dbReference type="ARBA" id="ARBA00022801"/>
    </source>
</evidence>
<dbReference type="PANTHER" id="PTHR23344:SF50">
    <property type="entry name" value="GP-PDE DOMAIN-CONTAINING PROTEIN"/>
    <property type="match status" value="1"/>
</dbReference>
<dbReference type="Gene3D" id="3.20.20.190">
    <property type="entry name" value="Phosphatidylinositol (PI) phosphodiesterase"/>
    <property type="match status" value="1"/>
</dbReference>
<dbReference type="Pfam" id="PF03009">
    <property type="entry name" value="GDPD"/>
    <property type="match status" value="1"/>
</dbReference>
<evidence type="ECO:0000256" key="1">
    <source>
        <dbReference type="ARBA" id="ARBA00004141"/>
    </source>
</evidence>
<comment type="caution">
    <text evidence="10">The sequence shown here is derived from an EMBL/GenBank/DDBJ whole genome shotgun (WGS) entry which is preliminary data.</text>
</comment>
<evidence type="ECO:0000313" key="11">
    <source>
        <dbReference type="Proteomes" id="UP001497497"/>
    </source>
</evidence>
<comment type="subcellular location">
    <subcellularLocation>
        <location evidence="1">Membrane</location>
        <topology evidence="1">Multi-pass membrane protein</topology>
    </subcellularLocation>
</comment>
<protein>
    <recommendedName>
        <fullName evidence="9">GP-PDE domain-containing protein</fullName>
    </recommendedName>
</protein>
<evidence type="ECO:0000259" key="9">
    <source>
        <dbReference type="PROSITE" id="PS51704"/>
    </source>
</evidence>
<proteinExistence type="predicted"/>
<dbReference type="GO" id="GO:0016020">
    <property type="term" value="C:membrane"/>
    <property type="evidence" value="ECO:0007669"/>
    <property type="project" value="UniProtKB-SubCell"/>
</dbReference>
<evidence type="ECO:0000256" key="2">
    <source>
        <dbReference type="ARBA" id="ARBA00022692"/>
    </source>
</evidence>
<name>A0AAV2IPY9_LYMST</name>
<evidence type="ECO:0000256" key="8">
    <source>
        <dbReference type="SAM" id="Phobius"/>
    </source>
</evidence>
<dbReference type="Proteomes" id="UP001497497">
    <property type="component" value="Unassembled WGS sequence"/>
</dbReference>
<dbReference type="InterPro" id="IPR030395">
    <property type="entry name" value="GP_PDE_dom"/>
</dbReference>
<feature type="transmembrane region" description="Helical" evidence="8">
    <location>
        <begin position="92"/>
        <end position="122"/>
    </location>
</feature>
<feature type="domain" description="GP-PDE" evidence="9">
    <location>
        <begin position="234"/>
        <end position="484"/>
    </location>
</feature>
<dbReference type="AlphaFoldDB" id="A0AAV2IPY9"/>
<organism evidence="10 11">
    <name type="scientific">Lymnaea stagnalis</name>
    <name type="common">Great pond snail</name>
    <name type="synonym">Helix stagnalis</name>
    <dbReference type="NCBI Taxonomy" id="6523"/>
    <lineage>
        <taxon>Eukaryota</taxon>
        <taxon>Metazoa</taxon>
        <taxon>Spiralia</taxon>
        <taxon>Lophotrochozoa</taxon>
        <taxon>Mollusca</taxon>
        <taxon>Gastropoda</taxon>
        <taxon>Heterobranchia</taxon>
        <taxon>Euthyneura</taxon>
        <taxon>Panpulmonata</taxon>
        <taxon>Hygrophila</taxon>
        <taxon>Lymnaeoidea</taxon>
        <taxon>Lymnaeidae</taxon>
        <taxon>Lymnaea</taxon>
    </lineage>
</organism>
<evidence type="ECO:0000313" key="10">
    <source>
        <dbReference type="EMBL" id="CAL1547812.1"/>
    </source>
</evidence>